<dbReference type="InterPro" id="IPR011711">
    <property type="entry name" value="GntR_C"/>
</dbReference>
<dbReference type="Gene3D" id="1.20.120.530">
    <property type="entry name" value="GntR ligand-binding domain-like"/>
    <property type="match status" value="1"/>
</dbReference>
<dbReference type="GO" id="GO:0003677">
    <property type="term" value="F:DNA binding"/>
    <property type="evidence" value="ECO:0007669"/>
    <property type="project" value="UniProtKB-KW"/>
</dbReference>
<keyword evidence="3" id="KW-0804">Transcription</keyword>
<dbReference type="SMART" id="SM00345">
    <property type="entry name" value="HTH_GNTR"/>
    <property type="match status" value="1"/>
</dbReference>
<dbReference type="PANTHER" id="PTHR43537:SF24">
    <property type="entry name" value="GLUCONATE OPERON TRANSCRIPTIONAL REPRESSOR"/>
    <property type="match status" value="1"/>
</dbReference>
<dbReference type="PROSITE" id="PS50949">
    <property type="entry name" value="HTH_GNTR"/>
    <property type="match status" value="1"/>
</dbReference>
<dbReference type="CDD" id="cd07377">
    <property type="entry name" value="WHTH_GntR"/>
    <property type="match status" value="1"/>
</dbReference>
<dbReference type="InterPro" id="IPR000524">
    <property type="entry name" value="Tscrpt_reg_HTH_GntR"/>
</dbReference>
<dbReference type="PANTHER" id="PTHR43537">
    <property type="entry name" value="TRANSCRIPTIONAL REGULATOR, GNTR FAMILY"/>
    <property type="match status" value="1"/>
</dbReference>
<dbReference type="SMART" id="SM00895">
    <property type="entry name" value="FCD"/>
    <property type="match status" value="1"/>
</dbReference>
<organism evidence="5 6">
    <name type="scientific">Peterkaempfera bronchialis</name>
    <dbReference type="NCBI Taxonomy" id="2126346"/>
    <lineage>
        <taxon>Bacteria</taxon>
        <taxon>Bacillati</taxon>
        <taxon>Actinomycetota</taxon>
        <taxon>Actinomycetes</taxon>
        <taxon>Kitasatosporales</taxon>
        <taxon>Streptomycetaceae</taxon>
        <taxon>Peterkaempfera</taxon>
    </lineage>
</organism>
<dbReference type="InterPro" id="IPR036390">
    <property type="entry name" value="WH_DNA-bd_sf"/>
</dbReference>
<evidence type="ECO:0000256" key="2">
    <source>
        <dbReference type="ARBA" id="ARBA00023125"/>
    </source>
</evidence>
<feature type="domain" description="HTH gntR-type" evidence="4">
    <location>
        <begin position="13"/>
        <end position="83"/>
    </location>
</feature>
<accession>A0A345SR20</accession>
<dbReference type="AlphaFoldDB" id="A0A345SR20"/>
<proteinExistence type="predicted"/>
<gene>
    <name evidence="5" type="ORF">C7M71_000485</name>
</gene>
<dbReference type="GO" id="GO:0003700">
    <property type="term" value="F:DNA-binding transcription factor activity"/>
    <property type="evidence" value="ECO:0007669"/>
    <property type="project" value="InterPro"/>
</dbReference>
<keyword evidence="6" id="KW-1185">Reference proteome</keyword>
<evidence type="ECO:0000313" key="5">
    <source>
        <dbReference type="EMBL" id="AXI76175.1"/>
    </source>
</evidence>
<keyword evidence="1" id="KW-0805">Transcription regulation</keyword>
<dbReference type="Gene3D" id="1.10.10.10">
    <property type="entry name" value="Winged helix-like DNA-binding domain superfamily/Winged helix DNA-binding domain"/>
    <property type="match status" value="1"/>
</dbReference>
<keyword evidence="2" id="KW-0238">DNA-binding</keyword>
<sequence>MRSGARTRTVRVPKAGEMVAAQLRRQIVTGELGEGTALPSESVLMEEFGVSRPTLREAFRVLESEGIIEVRRGARGGAHVMIPDATAIGRHTGTLLQYRGTTLADLYEARSLLEGSSVDLLVRRRTDADLAALDEALRRSETQLTSPVEWVEQHDLAFHRLVMERTGNQTLTALLESLFTVVELHNRSFMLTHPVGEDAQTQVRESHSAHVKLVALIRAGEAERAARHWRRHLELVGDYLIEDPSEVVLDVLS</sequence>
<dbReference type="InterPro" id="IPR008920">
    <property type="entry name" value="TF_FadR/GntR_C"/>
</dbReference>
<dbReference type="SUPFAM" id="SSF46785">
    <property type="entry name" value="Winged helix' DNA-binding domain"/>
    <property type="match status" value="1"/>
</dbReference>
<evidence type="ECO:0000259" key="4">
    <source>
        <dbReference type="PROSITE" id="PS50949"/>
    </source>
</evidence>
<protein>
    <submittedName>
        <fullName evidence="5">FadR family transcriptional regulator</fullName>
    </submittedName>
</protein>
<dbReference type="SUPFAM" id="SSF48008">
    <property type="entry name" value="GntR ligand-binding domain-like"/>
    <property type="match status" value="1"/>
</dbReference>
<name>A0A345SR20_9ACTN</name>
<dbReference type="Proteomes" id="UP000249340">
    <property type="component" value="Chromosome"/>
</dbReference>
<evidence type="ECO:0000313" key="6">
    <source>
        <dbReference type="Proteomes" id="UP000249340"/>
    </source>
</evidence>
<evidence type="ECO:0000256" key="1">
    <source>
        <dbReference type="ARBA" id="ARBA00023015"/>
    </source>
</evidence>
<dbReference type="OrthoDB" id="3567645at2"/>
<dbReference type="KEGG" id="stri:C7M71_000485"/>
<dbReference type="InterPro" id="IPR036388">
    <property type="entry name" value="WH-like_DNA-bd_sf"/>
</dbReference>
<dbReference type="Pfam" id="PF00392">
    <property type="entry name" value="GntR"/>
    <property type="match status" value="1"/>
</dbReference>
<dbReference type="PRINTS" id="PR00035">
    <property type="entry name" value="HTHGNTR"/>
</dbReference>
<dbReference type="Pfam" id="PF07729">
    <property type="entry name" value="FCD"/>
    <property type="match status" value="1"/>
</dbReference>
<evidence type="ECO:0000256" key="3">
    <source>
        <dbReference type="ARBA" id="ARBA00023163"/>
    </source>
</evidence>
<reference evidence="6" key="1">
    <citation type="submission" date="2018-07" db="EMBL/GenBank/DDBJ databases">
        <title>Streptacidiphilus bronchialis DSM 106435 chromosome.</title>
        <authorList>
            <person name="Batra D."/>
            <person name="Gulvik C.A."/>
        </authorList>
    </citation>
    <scope>NUCLEOTIDE SEQUENCE [LARGE SCALE GENOMIC DNA]</scope>
    <source>
        <strain evidence="6">DSM 106435</strain>
    </source>
</reference>
<dbReference type="EMBL" id="CP031264">
    <property type="protein sequence ID" value="AXI76175.1"/>
    <property type="molecule type" value="Genomic_DNA"/>
</dbReference>